<proteinExistence type="predicted"/>
<dbReference type="Proteomes" id="UP001386955">
    <property type="component" value="Unassembled WGS sequence"/>
</dbReference>
<sequence>MPLLCQILSVQNGYGLALGTAHAHTYLYASPIVDILHVTKEENQKWRVKQLHQKSNSPVELSFWLFFWS</sequence>
<dbReference type="AlphaFoldDB" id="A0AAN9TBC2"/>
<name>A0AAN9TBC2_PSOTE</name>
<comment type="caution">
    <text evidence="1">The sequence shown here is derived from an EMBL/GenBank/DDBJ whole genome shotgun (WGS) entry which is preliminary data.</text>
</comment>
<dbReference type="EMBL" id="JAYMYS010000001">
    <property type="protein sequence ID" value="KAK7411005.1"/>
    <property type="molecule type" value="Genomic_DNA"/>
</dbReference>
<protein>
    <submittedName>
        <fullName evidence="1">Uncharacterized protein</fullName>
    </submittedName>
</protein>
<reference evidence="1 2" key="1">
    <citation type="submission" date="2024-01" db="EMBL/GenBank/DDBJ databases">
        <title>The genomes of 5 underutilized Papilionoideae crops provide insights into root nodulation and disease resistanc.</title>
        <authorList>
            <person name="Jiang F."/>
        </authorList>
    </citation>
    <scope>NUCLEOTIDE SEQUENCE [LARGE SCALE GENOMIC DNA]</scope>
    <source>
        <strain evidence="1">DUOXIRENSHENG_FW03</strain>
        <tissue evidence="1">Leaves</tissue>
    </source>
</reference>
<keyword evidence="2" id="KW-1185">Reference proteome</keyword>
<accession>A0AAN9TBC2</accession>
<evidence type="ECO:0000313" key="1">
    <source>
        <dbReference type="EMBL" id="KAK7411005.1"/>
    </source>
</evidence>
<organism evidence="1 2">
    <name type="scientific">Psophocarpus tetragonolobus</name>
    <name type="common">Winged bean</name>
    <name type="synonym">Dolichos tetragonolobus</name>
    <dbReference type="NCBI Taxonomy" id="3891"/>
    <lineage>
        <taxon>Eukaryota</taxon>
        <taxon>Viridiplantae</taxon>
        <taxon>Streptophyta</taxon>
        <taxon>Embryophyta</taxon>
        <taxon>Tracheophyta</taxon>
        <taxon>Spermatophyta</taxon>
        <taxon>Magnoliopsida</taxon>
        <taxon>eudicotyledons</taxon>
        <taxon>Gunneridae</taxon>
        <taxon>Pentapetalae</taxon>
        <taxon>rosids</taxon>
        <taxon>fabids</taxon>
        <taxon>Fabales</taxon>
        <taxon>Fabaceae</taxon>
        <taxon>Papilionoideae</taxon>
        <taxon>50 kb inversion clade</taxon>
        <taxon>NPAAA clade</taxon>
        <taxon>indigoferoid/millettioid clade</taxon>
        <taxon>Phaseoleae</taxon>
        <taxon>Psophocarpus</taxon>
    </lineage>
</organism>
<evidence type="ECO:0000313" key="2">
    <source>
        <dbReference type="Proteomes" id="UP001386955"/>
    </source>
</evidence>
<gene>
    <name evidence="1" type="ORF">VNO78_02324</name>
</gene>